<name>A0AAU2VN41_9ACTN</name>
<feature type="transmembrane region" description="Helical" evidence="2">
    <location>
        <begin position="114"/>
        <end position="133"/>
    </location>
</feature>
<evidence type="ECO:0000256" key="2">
    <source>
        <dbReference type="SAM" id="Phobius"/>
    </source>
</evidence>
<organism evidence="3">
    <name type="scientific">Streptomyces sp. NBC_00008</name>
    <dbReference type="NCBI Taxonomy" id="2903610"/>
    <lineage>
        <taxon>Bacteria</taxon>
        <taxon>Bacillati</taxon>
        <taxon>Actinomycetota</taxon>
        <taxon>Actinomycetes</taxon>
        <taxon>Kitasatosporales</taxon>
        <taxon>Streptomycetaceae</taxon>
        <taxon>Streptomyces</taxon>
    </lineage>
</organism>
<dbReference type="EMBL" id="CP108313">
    <property type="protein sequence ID" value="WTW69001.1"/>
    <property type="molecule type" value="Genomic_DNA"/>
</dbReference>
<reference evidence="3" key="1">
    <citation type="submission" date="2022-10" db="EMBL/GenBank/DDBJ databases">
        <title>The complete genomes of actinobacterial strains from the NBC collection.</title>
        <authorList>
            <person name="Joergensen T.S."/>
            <person name="Alvarez Arevalo M."/>
            <person name="Sterndorff E.B."/>
            <person name="Faurdal D."/>
            <person name="Vuksanovic O."/>
            <person name="Mourched A.-S."/>
            <person name="Charusanti P."/>
            <person name="Shaw S."/>
            <person name="Blin K."/>
            <person name="Weber T."/>
        </authorList>
    </citation>
    <scope>NUCLEOTIDE SEQUENCE</scope>
    <source>
        <strain evidence="3">NBC_00008</strain>
    </source>
</reference>
<proteinExistence type="predicted"/>
<dbReference type="AlphaFoldDB" id="A0AAU2VN41"/>
<gene>
    <name evidence="3" type="ORF">OG398_12360</name>
</gene>
<feature type="transmembrane region" description="Helical" evidence="2">
    <location>
        <begin position="85"/>
        <end position="102"/>
    </location>
</feature>
<keyword evidence="2" id="KW-1133">Transmembrane helix</keyword>
<protein>
    <submittedName>
        <fullName evidence="3">DUF6113 family protein</fullName>
    </submittedName>
</protein>
<dbReference type="Pfam" id="PF19608">
    <property type="entry name" value="DUF6113"/>
    <property type="match status" value="1"/>
</dbReference>
<keyword evidence="2" id="KW-0472">Membrane</keyword>
<feature type="transmembrane region" description="Helical" evidence="2">
    <location>
        <begin position="32"/>
        <end position="50"/>
    </location>
</feature>
<evidence type="ECO:0000313" key="3">
    <source>
        <dbReference type="EMBL" id="WTW69001.1"/>
    </source>
</evidence>
<keyword evidence="2" id="KW-0812">Transmembrane</keyword>
<feature type="region of interest" description="Disordered" evidence="1">
    <location>
        <begin position="1"/>
        <end position="22"/>
    </location>
</feature>
<evidence type="ECO:0000256" key="1">
    <source>
        <dbReference type="SAM" id="MobiDB-lite"/>
    </source>
</evidence>
<accession>A0AAU2VN41</accession>
<sequence>MSGNRSRAARTDAPPRDIPATGLAAPLNPRRIAALLGLAVLGAMVGIAGALVQPAWFPGGLLLALLATAGLFYGGRCLMGTQPGALAPAAGWLISIVVLLGGRPEGDYVFGDELGLVLFMLGGMALAVICATMSRSPRPGADSGRPGK</sequence>
<dbReference type="InterPro" id="IPR046095">
    <property type="entry name" value="DUF6113"/>
</dbReference>